<proteinExistence type="predicted"/>
<dbReference type="Gene3D" id="3.40.50.2000">
    <property type="entry name" value="Glycogen Phosphorylase B"/>
    <property type="match status" value="2"/>
</dbReference>
<dbReference type="STRING" id="1123291.SAMN04490355_103627"/>
<accession>A0A1I4MQC3</accession>
<dbReference type="CDD" id="cd03801">
    <property type="entry name" value="GT4_PimA-like"/>
    <property type="match status" value="1"/>
</dbReference>
<evidence type="ECO:0000259" key="2">
    <source>
        <dbReference type="Pfam" id="PF13439"/>
    </source>
</evidence>
<feature type="domain" description="Glycosyl transferase family 1" evidence="1">
    <location>
        <begin position="177"/>
        <end position="340"/>
    </location>
</feature>
<dbReference type="Pfam" id="PF00534">
    <property type="entry name" value="Glycos_transf_1"/>
    <property type="match status" value="1"/>
</dbReference>
<dbReference type="InterPro" id="IPR001296">
    <property type="entry name" value="Glyco_trans_1"/>
</dbReference>
<dbReference type="Pfam" id="PF13439">
    <property type="entry name" value="Glyco_transf_4"/>
    <property type="match status" value="1"/>
</dbReference>
<name>A0A1I4MQC3_9FIRM</name>
<dbReference type="SUPFAM" id="SSF53756">
    <property type="entry name" value="UDP-Glycosyltransferase/glycogen phosphorylase"/>
    <property type="match status" value="1"/>
</dbReference>
<dbReference type="PANTHER" id="PTHR12526">
    <property type="entry name" value="GLYCOSYLTRANSFERASE"/>
    <property type="match status" value="1"/>
</dbReference>
<feature type="domain" description="Glycosyltransferase subfamily 4-like N-terminal" evidence="2">
    <location>
        <begin position="15"/>
        <end position="161"/>
    </location>
</feature>
<reference evidence="4" key="1">
    <citation type="submission" date="2016-10" db="EMBL/GenBank/DDBJ databases">
        <authorList>
            <person name="Varghese N."/>
            <person name="Submissions S."/>
        </authorList>
    </citation>
    <scope>NUCLEOTIDE SEQUENCE [LARGE SCALE GENOMIC DNA]</scope>
    <source>
        <strain evidence="4">DSM 13327</strain>
    </source>
</reference>
<dbReference type="OrthoDB" id="3199616at2"/>
<dbReference type="EMBL" id="FOTS01000036">
    <property type="protein sequence ID" value="SFM05290.1"/>
    <property type="molecule type" value="Genomic_DNA"/>
</dbReference>
<evidence type="ECO:0000313" key="4">
    <source>
        <dbReference type="Proteomes" id="UP000199520"/>
    </source>
</evidence>
<sequence length="368" mass="41604">MQVTNLLLVVPRLNIGGAESYVFQLAKQLKAMGYAIYVASWGGLLADELHNLGIMHYKVPIRLHKGLASMMLEKIIHRHNIQLVHANSGAAGQVAALACMRANIPWVYTAHGWLSFKEQQSNIAQAQYIICVSDYLKNRFLTEGYLDPQKLITIYNGIDTTTYSSTPENLTKGARLREEWGVTKSDFLLGIVSRIARPNMKGHLDLLHILAKYKEIQDWKLVIIGKGKYLPFLKYKAWKYGIYDRIIFAGHHTDIPVALSAIDVMALPSKFETFGLAVAEAMAIEKPVVTYAVGGLKEVIDEGVTGFLVEKNNIENFYKALCILYSNKSLRKELSLNSRQKVVENFSHQQTIKRIIELYDLIVKNYKE</sequence>
<dbReference type="GO" id="GO:0016757">
    <property type="term" value="F:glycosyltransferase activity"/>
    <property type="evidence" value="ECO:0007669"/>
    <property type="project" value="InterPro"/>
</dbReference>
<dbReference type="Proteomes" id="UP000199520">
    <property type="component" value="Unassembled WGS sequence"/>
</dbReference>
<keyword evidence="3" id="KW-0808">Transferase</keyword>
<evidence type="ECO:0000313" key="3">
    <source>
        <dbReference type="EMBL" id="SFM05290.1"/>
    </source>
</evidence>
<organism evidence="3 4">
    <name type="scientific">Pelosinus propionicus DSM 13327</name>
    <dbReference type="NCBI Taxonomy" id="1123291"/>
    <lineage>
        <taxon>Bacteria</taxon>
        <taxon>Bacillati</taxon>
        <taxon>Bacillota</taxon>
        <taxon>Negativicutes</taxon>
        <taxon>Selenomonadales</taxon>
        <taxon>Sporomusaceae</taxon>
        <taxon>Pelosinus</taxon>
    </lineage>
</organism>
<dbReference type="RefSeq" id="WP_090940162.1">
    <property type="nucleotide sequence ID" value="NZ_FOTS01000036.1"/>
</dbReference>
<dbReference type="AlphaFoldDB" id="A0A1I4MQC3"/>
<protein>
    <submittedName>
        <fullName evidence="3">Glycosyltransferase involved in cell wall bisynthesis</fullName>
    </submittedName>
</protein>
<gene>
    <name evidence="3" type="ORF">SAMN04490355_103627</name>
</gene>
<evidence type="ECO:0000259" key="1">
    <source>
        <dbReference type="Pfam" id="PF00534"/>
    </source>
</evidence>
<dbReference type="InterPro" id="IPR028098">
    <property type="entry name" value="Glyco_trans_4-like_N"/>
</dbReference>
<keyword evidence="4" id="KW-1185">Reference proteome</keyword>